<dbReference type="AlphaFoldDB" id="A4WV13"/>
<keyword evidence="1" id="KW-0472">Membrane</keyword>
<keyword evidence="1" id="KW-1133">Transmembrane helix</keyword>
<evidence type="ECO:0000256" key="1">
    <source>
        <dbReference type="SAM" id="Phobius"/>
    </source>
</evidence>
<evidence type="ECO:0008006" key="3">
    <source>
        <dbReference type="Google" id="ProtNLM"/>
    </source>
</evidence>
<feature type="transmembrane region" description="Helical" evidence="1">
    <location>
        <begin position="14"/>
        <end position="39"/>
    </location>
</feature>
<dbReference type="HOGENOM" id="CLU_122852_0_0_5"/>
<dbReference type="Pfam" id="PF13801">
    <property type="entry name" value="Metal_resist"/>
    <property type="match status" value="1"/>
</dbReference>
<reference evidence="2" key="1">
    <citation type="submission" date="2007-04" db="EMBL/GenBank/DDBJ databases">
        <title>Complete sequence of chromosome of Rhodobacter sphaeroides ATCC 17025.</title>
        <authorList>
            <consortium name="US DOE Joint Genome Institute"/>
            <person name="Copeland A."/>
            <person name="Lucas S."/>
            <person name="Lapidus A."/>
            <person name="Barry K."/>
            <person name="Detter J.C."/>
            <person name="Glavina del Rio T."/>
            <person name="Hammon N."/>
            <person name="Israni S."/>
            <person name="Dalin E."/>
            <person name="Tice H."/>
            <person name="Pitluck S."/>
            <person name="Chertkov O."/>
            <person name="Brettin T."/>
            <person name="Bruce D."/>
            <person name="Han C."/>
            <person name="Schmutz J."/>
            <person name="Larimer F."/>
            <person name="Land M."/>
            <person name="Hauser L."/>
            <person name="Kyrpides N."/>
            <person name="Kim E."/>
            <person name="Richardson P."/>
            <person name="Mackenzie C."/>
            <person name="Choudhary M."/>
            <person name="Donohue T.J."/>
            <person name="Kaplan S."/>
        </authorList>
    </citation>
    <scope>NUCLEOTIDE SEQUENCE [LARGE SCALE GENOMIC DNA]</scope>
    <source>
        <strain evidence="2">ATCC 17025</strain>
    </source>
</reference>
<dbReference type="eggNOG" id="COG5612">
    <property type="taxonomic scope" value="Bacteria"/>
</dbReference>
<protein>
    <recommendedName>
        <fullName evidence="3">Periplasmic heavy metal sensor</fullName>
    </recommendedName>
</protein>
<dbReference type="STRING" id="349102.Rsph17025_2338"/>
<accession>A4WV13</accession>
<name>A4WV13_CERS5</name>
<evidence type="ECO:0000313" key="2">
    <source>
        <dbReference type="EMBL" id="ABP71227.1"/>
    </source>
</evidence>
<sequence precursor="true">MTEMTLKPTPRSPLWMRIALAVSLALNLAIVGVAGGSFWRVHSEGGMRGPVRDLGFGPFSEALAPEDRREMRQAFLDQRGDFRQVRREMREDFRTMLATLRAEPFDPVALQAVLDRQQRRGAEAAALGSRLLASRIEAMTPAERRAFATRLEASLTRKGHHGERHEARGRD</sequence>
<organism evidence="2">
    <name type="scientific">Cereibacter sphaeroides (strain ATCC 17025 / ATH 2.4.3)</name>
    <name type="common">Rhodobacter sphaeroides</name>
    <dbReference type="NCBI Taxonomy" id="349102"/>
    <lineage>
        <taxon>Bacteria</taxon>
        <taxon>Pseudomonadati</taxon>
        <taxon>Pseudomonadota</taxon>
        <taxon>Alphaproteobacteria</taxon>
        <taxon>Rhodobacterales</taxon>
        <taxon>Paracoccaceae</taxon>
        <taxon>Cereibacter</taxon>
    </lineage>
</organism>
<dbReference type="KEGG" id="rsq:Rsph17025_2338"/>
<proteinExistence type="predicted"/>
<gene>
    <name evidence="2" type="ordered locus">Rsph17025_2338</name>
</gene>
<dbReference type="InterPro" id="IPR025961">
    <property type="entry name" value="Metal_resist"/>
</dbReference>
<dbReference type="EMBL" id="CP000661">
    <property type="protein sequence ID" value="ABP71227.1"/>
    <property type="molecule type" value="Genomic_DNA"/>
</dbReference>
<dbReference type="BioCyc" id="RSPH349102:G1G8M-2413-MONOMER"/>
<keyword evidence="1" id="KW-0812">Transmembrane</keyword>